<proteinExistence type="predicted"/>
<reference evidence="2 3" key="1">
    <citation type="submission" date="2018-11" db="EMBL/GenBank/DDBJ databases">
        <authorList>
            <person name="Lopez-Roques C."/>
            <person name="Donnadieu C."/>
            <person name="Bouchez O."/>
            <person name="Klopp C."/>
            <person name="Cabau C."/>
            <person name="Zahm M."/>
        </authorList>
    </citation>
    <scope>NUCLEOTIDE SEQUENCE [LARGE SCALE GENOMIC DNA]</scope>
    <source>
        <strain evidence="2">RS831</strain>
        <tissue evidence="2">Whole body</tissue>
    </source>
</reference>
<feature type="compositionally biased region" description="Polar residues" evidence="1">
    <location>
        <begin position="124"/>
        <end position="140"/>
    </location>
</feature>
<evidence type="ECO:0000256" key="1">
    <source>
        <dbReference type="SAM" id="MobiDB-lite"/>
    </source>
</evidence>
<evidence type="ECO:0000313" key="3">
    <source>
        <dbReference type="Proteomes" id="UP000283210"/>
    </source>
</evidence>
<organism evidence="2 3">
    <name type="scientific">Oryzias javanicus</name>
    <name type="common">Javanese ricefish</name>
    <name type="synonym">Aplocheilus javanicus</name>
    <dbReference type="NCBI Taxonomy" id="123683"/>
    <lineage>
        <taxon>Eukaryota</taxon>
        <taxon>Metazoa</taxon>
        <taxon>Chordata</taxon>
        <taxon>Craniata</taxon>
        <taxon>Vertebrata</taxon>
        <taxon>Euteleostomi</taxon>
        <taxon>Actinopterygii</taxon>
        <taxon>Neopterygii</taxon>
        <taxon>Teleostei</taxon>
        <taxon>Neoteleostei</taxon>
        <taxon>Acanthomorphata</taxon>
        <taxon>Ovalentaria</taxon>
        <taxon>Atherinomorphae</taxon>
        <taxon>Beloniformes</taxon>
        <taxon>Adrianichthyidae</taxon>
        <taxon>Oryziinae</taxon>
        <taxon>Oryzias</taxon>
    </lineage>
</organism>
<evidence type="ECO:0000313" key="2">
    <source>
        <dbReference type="EMBL" id="RVE58128.1"/>
    </source>
</evidence>
<keyword evidence="3" id="KW-1185">Reference proteome</keyword>
<dbReference type="EMBL" id="CM012457">
    <property type="protein sequence ID" value="RVE58128.1"/>
    <property type="molecule type" value="Genomic_DNA"/>
</dbReference>
<dbReference type="AlphaFoldDB" id="A0A3S2NSC8"/>
<protein>
    <submittedName>
        <fullName evidence="2">Uncharacterized protein</fullName>
    </submittedName>
</protein>
<dbReference type="OrthoDB" id="9378527at2759"/>
<accession>A0A3S2NSC8</accession>
<dbReference type="Proteomes" id="UP000283210">
    <property type="component" value="Chromosome 21"/>
</dbReference>
<sequence length="151" mass="16648">MLFSTFGLNVQYTLQQRPDHGHFHSPRAISITSSGQEQLRRGFLGVWISSEDLDKNFVISENRKAHIGLHPVFGRLKRSQDTISLLKLSGCTSMADSRQPEDSVPQWDPSGGQEPGGPLGANGYPSSVYRTTAPYSTRENGFNGELTGLRL</sequence>
<gene>
    <name evidence="2" type="ORF">OJAV_G00206110</name>
</gene>
<name>A0A3S2NSC8_ORYJA</name>
<reference evidence="2 3" key="2">
    <citation type="submission" date="2019-01" db="EMBL/GenBank/DDBJ databases">
        <title>A chromosome length genome reference of the Java medaka (oryzias javanicus).</title>
        <authorList>
            <person name="Herpin A."/>
            <person name="Takehana Y."/>
            <person name="Naruse K."/>
            <person name="Ansai S."/>
            <person name="Kawaguchi M."/>
        </authorList>
    </citation>
    <scope>NUCLEOTIDE SEQUENCE [LARGE SCALE GENOMIC DNA]</scope>
    <source>
        <strain evidence="2">RS831</strain>
        <tissue evidence="2">Whole body</tissue>
    </source>
</reference>
<feature type="region of interest" description="Disordered" evidence="1">
    <location>
        <begin position="93"/>
        <end position="151"/>
    </location>
</feature>